<dbReference type="InterPro" id="IPR002048">
    <property type="entry name" value="EF_hand_dom"/>
</dbReference>
<evidence type="ECO:0000256" key="2">
    <source>
        <dbReference type="ARBA" id="ARBA00022837"/>
    </source>
</evidence>
<dbReference type="Gene3D" id="1.10.238.10">
    <property type="entry name" value="EF-hand"/>
    <property type="match status" value="2"/>
</dbReference>
<name>A0A9J7MPV9_BRAFL</name>
<evidence type="ECO:0000313" key="5">
    <source>
        <dbReference type="Proteomes" id="UP000001554"/>
    </source>
</evidence>
<reference evidence="6" key="2">
    <citation type="submission" date="2025-08" db="UniProtKB">
        <authorList>
            <consortium name="RefSeq"/>
        </authorList>
    </citation>
    <scope>IDENTIFICATION</scope>
    <source>
        <strain evidence="6">S238N-H82</strain>
        <tissue evidence="6">Testes</tissue>
    </source>
</reference>
<dbReference type="KEGG" id="bfo:118414659"/>
<sequence>MDADGDGLATRDELKSFTVGERVRDLRKDTEKQWKYYGLGPGEKLTFERYAKKTYPKEEKFGHSSKTKEQERRRFHVSDANNDGALDKEEFMAFEYAEEYPHMHDIVMLETMEDMDKNGDGVLNFAEFTDDEEGMEEGPEAEKTFKQFDKDGDGQLSRAEVKQWILGPSSEAAQEDEDSVSIVLANMDKDKDGKLSREEIAADSKMIEDQLMYEEEEYTHDEF</sequence>
<dbReference type="SUPFAM" id="SSF47473">
    <property type="entry name" value="EF-hand"/>
    <property type="match status" value="1"/>
</dbReference>
<dbReference type="AlphaFoldDB" id="A0A9J7MPV9"/>
<organism evidence="5 6">
    <name type="scientific">Branchiostoma floridae</name>
    <name type="common">Florida lancelet</name>
    <name type="synonym">Amphioxus</name>
    <dbReference type="NCBI Taxonomy" id="7739"/>
    <lineage>
        <taxon>Eukaryota</taxon>
        <taxon>Metazoa</taxon>
        <taxon>Chordata</taxon>
        <taxon>Cephalochordata</taxon>
        <taxon>Leptocardii</taxon>
        <taxon>Amphioxiformes</taxon>
        <taxon>Branchiostomatidae</taxon>
        <taxon>Branchiostoma</taxon>
    </lineage>
</organism>
<dbReference type="InterPro" id="IPR011992">
    <property type="entry name" value="EF-hand-dom_pair"/>
</dbReference>
<feature type="region of interest" description="Disordered" evidence="3">
    <location>
        <begin position="58"/>
        <end position="81"/>
    </location>
</feature>
<accession>A0A9J7MPV9</accession>
<dbReference type="InterPro" id="IPR018247">
    <property type="entry name" value="EF_Hand_1_Ca_BS"/>
</dbReference>
<dbReference type="GO" id="GO:0005783">
    <property type="term" value="C:endoplasmic reticulum"/>
    <property type="evidence" value="ECO:0000318"/>
    <property type="project" value="GO_Central"/>
</dbReference>
<gene>
    <name evidence="6" type="primary">LOC118414659</name>
</gene>
<dbReference type="Pfam" id="PF13499">
    <property type="entry name" value="EF-hand_7"/>
    <property type="match status" value="2"/>
</dbReference>
<proteinExistence type="inferred from homology"/>
<keyword evidence="5" id="KW-1185">Reference proteome</keyword>
<comment type="similarity">
    <text evidence="1">Belongs to the CREC family.</text>
</comment>
<dbReference type="GO" id="GO:0005509">
    <property type="term" value="F:calcium ion binding"/>
    <property type="evidence" value="ECO:0000318"/>
    <property type="project" value="GO_Central"/>
</dbReference>
<protein>
    <submittedName>
        <fullName evidence="6">Calumenin-A-like</fullName>
    </submittedName>
</protein>
<feature type="domain" description="EF-hand" evidence="4">
    <location>
        <begin position="136"/>
        <end position="171"/>
    </location>
</feature>
<dbReference type="PANTHER" id="PTHR10827:SF52">
    <property type="entry name" value="IP16409P"/>
    <property type="match status" value="1"/>
</dbReference>
<dbReference type="GeneID" id="118414659"/>
<dbReference type="Proteomes" id="UP000001554">
    <property type="component" value="Chromosome 4"/>
</dbReference>
<dbReference type="PROSITE" id="PS00018">
    <property type="entry name" value="EF_HAND_1"/>
    <property type="match status" value="3"/>
</dbReference>
<dbReference type="RefSeq" id="XP_035674746.1">
    <property type="nucleotide sequence ID" value="XM_035818853.1"/>
</dbReference>
<keyword evidence="2" id="KW-0106">Calcium</keyword>
<evidence type="ECO:0000256" key="1">
    <source>
        <dbReference type="ARBA" id="ARBA00006431"/>
    </source>
</evidence>
<evidence type="ECO:0000259" key="4">
    <source>
        <dbReference type="PROSITE" id="PS50222"/>
    </source>
</evidence>
<dbReference type="PROSITE" id="PS50222">
    <property type="entry name" value="EF_HAND_2"/>
    <property type="match status" value="2"/>
</dbReference>
<evidence type="ECO:0000256" key="3">
    <source>
        <dbReference type="SAM" id="MobiDB-lite"/>
    </source>
</evidence>
<dbReference type="OMA" id="EESANMF"/>
<dbReference type="SMART" id="SM00054">
    <property type="entry name" value="EFh"/>
    <property type="match status" value="4"/>
</dbReference>
<dbReference type="OrthoDB" id="293868at2759"/>
<feature type="domain" description="EF-hand" evidence="4">
    <location>
        <begin position="175"/>
        <end position="210"/>
    </location>
</feature>
<reference evidence="5" key="1">
    <citation type="journal article" date="2020" name="Nat. Ecol. Evol.">
        <title>Deeply conserved synteny resolves early events in vertebrate evolution.</title>
        <authorList>
            <person name="Simakov O."/>
            <person name="Marletaz F."/>
            <person name="Yue J.X."/>
            <person name="O'Connell B."/>
            <person name="Jenkins J."/>
            <person name="Brandt A."/>
            <person name="Calef R."/>
            <person name="Tung C.H."/>
            <person name="Huang T.K."/>
            <person name="Schmutz J."/>
            <person name="Satoh N."/>
            <person name="Yu J.K."/>
            <person name="Putnam N.H."/>
            <person name="Green R.E."/>
            <person name="Rokhsar D.S."/>
        </authorList>
    </citation>
    <scope>NUCLEOTIDE SEQUENCE [LARGE SCALE GENOMIC DNA]</scope>
    <source>
        <strain evidence="5">S238N-H82</strain>
    </source>
</reference>
<dbReference type="PANTHER" id="PTHR10827">
    <property type="entry name" value="RETICULOCALBIN"/>
    <property type="match status" value="1"/>
</dbReference>
<evidence type="ECO:0000313" key="6">
    <source>
        <dbReference type="RefSeq" id="XP_035674746.1"/>
    </source>
</evidence>
<feature type="compositionally biased region" description="Basic and acidic residues" evidence="3">
    <location>
        <begin position="58"/>
        <end position="72"/>
    </location>
</feature>